<accession>A0A1X9YSV6</accession>
<dbReference type="RefSeq" id="WP_025607227.1">
    <property type="nucleotide sequence ID" value="NZ_CP021235.1"/>
</dbReference>
<gene>
    <name evidence="1" type="ORF">CA264_11270</name>
</gene>
<dbReference type="AlphaFoldDB" id="A0A1X9YSV6"/>
<reference evidence="2" key="1">
    <citation type="submission" date="2017-05" db="EMBL/GenBank/DDBJ databases">
        <authorList>
            <person name="Ray J."/>
            <person name="Price M."/>
            <person name="Deutschbauer A."/>
        </authorList>
    </citation>
    <scope>NUCLEOTIDE SEQUENCE [LARGE SCALE GENOMIC DNA]</scope>
    <source>
        <strain evidence="2">DSM 19842</strain>
    </source>
</reference>
<dbReference type="KEGG" id="pact:CA264_11270"/>
<sequence>MWRSYFIGLSMLVIYLMATMRYVVPLVHHQLTSAHASETLCISRDKPQRQCHIKCQLRKEIRQLHSRQLQKELLQHLLQAFQPVEGMPHLLAALPHPWAAAAATPAAVYTLRERRRELPVPFRPPKS</sequence>
<protein>
    <submittedName>
        <fullName evidence="1">Uncharacterized protein</fullName>
    </submittedName>
</protein>
<dbReference type="Proteomes" id="UP000266292">
    <property type="component" value="Chromosome"/>
</dbReference>
<organism evidence="1 2">
    <name type="scientific">Pontibacter actiniarum</name>
    <dbReference type="NCBI Taxonomy" id="323450"/>
    <lineage>
        <taxon>Bacteria</taxon>
        <taxon>Pseudomonadati</taxon>
        <taxon>Bacteroidota</taxon>
        <taxon>Cytophagia</taxon>
        <taxon>Cytophagales</taxon>
        <taxon>Hymenobacteraceae</taxon>
        <taxon>Pontibacter</taxon>
    </lineage>
</organism>
<keyword evidence="2" id="KW-1185">Reference proteome</keyword>
<dbReference type="EMBL" id="CP021235">
    <property type="protein sequence ID" value="ARS35969.1"/>
    <property type="molecule type" value="Genomic_DNA"/>
</dbReference>
<dbReference type="STRING" id="709015.GCA_000472485_02275"/>
<name>A0A1X9YSV6_9BACT</name>
<dbReference type="OrthoDB" id="980645at2"/>
<proteinExistence type="predicted"/>
<evidence type="ECO:0000313" key="2">
    <source>
        <dbReference type="Proteomes" id="UP000266292"/>
    </source>
</evidence>
<evidence type="ECO:0000313" key="1">
    <source>
        <dbReference type="EMBL" id="ARS35969.1"/>
    </source>
</evidence>